<dbReference type="EMBL" id="SRLO01000301">
    <property type="protein sequence ID" value="TNN62100.1"/>
    <property type="molecule type" value="Genomic_DNA"/>
</dbReference>
<feature type="region of interest" description="Disordered" evidence="1">
    <location>
        <begin position="73"/>
        <end position="138"/>
    </location>
</feature>
<accession>A0A4Z2H998</accession>
<proteinExistence type="predicted"/>
<evidence type="ECO:0000313" key="2">
    <source>
        <dbReference type="EMBL" id="TNN62100.1"/>
    </source>
</evidence>
<name>A0A4Z2H998_9TELE</name>
<reference evidence="2 3" key="1">
    <citation type="submission" date="2019-03" db="EMBL/GenBank/DDBJ databases">
        <title>First draft genome of Liparis tanakae, snailfish: a comprehensive survey of snailfish specific genes.</title>
        <authorList>
            <person name="Kim W."/>
            <person name="Song I."/>
            <person name="Jeong J.-H."/>
            <person name="Kim D."/>
            <person name="Kim S."/>
            <person name="Ryu S."/>
            <person name="Song J.Y."/>
            <person name="Lee S.K."/>
        </authorList>
    </citation>
    <scope>NUCLEOTIDE SEQUENCE [LARGE SCALE GENOMIC DNA]</scope>
    <source>
        <tissue evidence="2">Muscle</tissue>
    </source>
</reference>
<dbReference type="AlphaFoldDB" id="A0A4Z2H998"/>
<comment type="caution">
    <text evidence="2">The sequence shown here is derived from an EMBL/GenBank/DDBJ whole genome shotgun (WGS) entry which is preliminary data.</text>
</comment>
<dbReference type="Proteomes" id="UP000314294">
    <property type="component" value="Unassembled WGS sequence"/>
</dbReference>
<evidence type="ECO:0000313" key="3">
    <source>
        <dbReference type="Proteomes" id="UP000314294"/>
    </source>
</evidence>
<sequence length="205" mass="22763">MCKHWPCFPDLGQLAAVQQQGWVWRLGPSMLAVSGARYGTSRGRSYKERERESREHGLFFSQTDAAVALLPVSEKTTEKDSQTPKVRSGGLRASTQPDTASLSVQLTEHRCRQRQDGTAETPPPHPLLNLSGSGPRMPVHLQGTLQRYTTTWRETLPSRTRQLHPLARPRHRPHSGAAVPLHGITVAPCTDEPRGLAFDDSLFSE</sequence>
<evidence type="ECO:0000256" key="1">
    <source>
        <dbReference type="SAM" id="MobiDB-lite"/>
    </source>
</evidence>
<feature type="compositionally biased region" description="Basic and acidic residues" evidence="1">
    <location>
        <begin position="107"/>
        <end position="117"/>
    </location>
</feature>
<keyword evidence="3" id="KW-1185">Reference proteome</keyword>
<protein>
    <submittedName>
        <fullName evidence="2">Uncharacterized protein</fullName>
    </submittedName>
</protein>
<feature type="compositionally biased region" description="Polar residues" evidence="1">
    <location>
        <begin position="93"/>
        <end position="106"/>
    </location>
</feature>
<gene>
    <name evidence="2" type="ORF">EYF80_027692</name>
</gene>
<organism evidence="2 3">
    <name type="scientific">Liparis tanakae</name>
    <name type="common">Tanaka's snailfish</name>
    <dbReference type="NCBI Taxonomy" id="230148"/>
    <lineage>
        <taxon>Eukaryota</taxon>
        <taxon>Metazoa</taxon>
        <taxon>Chordata</taxon>
        <taxon>Craniata</taxon>
        <taxon>Vertebrata</taxon>
        <taxon>Euteleostomi</taxon>
        <taxon>Actinopterygii</taxon>
        <taxon>Neopterygii</taxon>
        <taxon>Teleostei</taxon>
        <taxon>Neoteleostei</taxon>
        <taxon>Acanthomorphata</taxon>
        <taxon>Eupercaria</taxon>
        <taxon>Perciformes</taxon>
        <taxon>Cottioidei</taxon>
        <taxon>Cottales</taxon>
        <taxon>Liparidae</taxon>
        <taxon>Liparis</taxon>
    </lineage>
</organism>